<name>A0ACB5PSF1_9BACT</name>
<protein>
    <submittedName>
        <fullName evidence="1">Uncharacterized protein</fullName>
    </submittedName>
</protein>
<comment type="caution">
    <text evidence="1">The sequence shown here is derived from an EMBL/GenBank/DDBJ whole genome shotgun (WGS) entry which is preliminary data.</text>
</comment>
<dbReference type="EMBL" id="BMFN01000002">
    <property type="protein sequence ID" value="GGF67264.1"/>
    <property type="molecule type" value="Genomic_DNA"/>
</dbReference>
<keyword evidence="2" id="KW-1185">Reference proteome</keyword>
<dbReference type="Proteomes" id="UP000605392">
    <property type="component" value="Unassembled WGS sequence"/>
</dbReference>
<evidence type="ECO:0000313" key="1">
    <source>
        <dbReference type="EMBL" id="GGF67264.1"/>
    </source>
</evidence>
<gene>
    <name evidence="1" type="ORF">GCM10011375_22850</name>
</gene>
<reference evidence="1 2" key="1">
    <citation type="journal article" date="2019" name="Int. J. Syst. Evol. Microbiol.">
        <title>The Global Catalogue of Microorganisms (GCM) 10K type strain sequencing project: providing services to taxonomists for standard genome sequencing and annotation.</title>
        <authorList>
            <consortium name="The Broad Institute Genomics Platform"/>
            <consortium name="The Broad Institute Genome Sequencing Center for Infectious Disease"/>
            <person name="Wu L."/>
            <person name="Ma J."/>
        </authorList>
    </citation>
    <scope>NUCLEOTIDE SEQUENCE [LARGE SCALE GENOMIC DNA]</scope>
    <source>
        <strain evidence="1 2">CGMCC 1.12720</strain>
    </source>
</reference>
<sequence>MLQPADLIMSRSFPSPIASEISALRQQALQHLTATDVPHLTAEPPAELLYQTMLALQQQELHRAQKQIKALQQAAAHTTAAADPTADKFHRLFEYSSDAVFLLVDNHFVDCNAALLALVGETDKQQLLGRHVAEFAPQKQPDGHSSRERADDYCRLAAAQGRYRYEWLGQRSTGEEFWGEILLTPVQMDTHTLLHAVWRDITPLKMAEQRRRESEEDKQRALDAAGVGTVMYTLGSKEVVLDERARTLLGLPPGSGPLPHTEVVRQVHPEDLDQAGEVLTKSQQTSQSVVLEFRVMCADNAVRYVRFRGEIEKREGQPDRLLGVMRDISAHRQAQQELSYKNRLLEHIVHDMPVVLTKLDHTGVFLELIGLGLRPLGIQDNELQGASIFDGFPDEAEHMRRLLAGHSISTISHVVWEGKEVYYQNFGYFDKAKQEAVIFSLDITESEQRKKKLHAEKAFSKQVIDHSLDCLVSLDLNLCVTAWNQNAVQYTSVPEEQALGRSFFEVLPHLLETPEIRNVLEQVLKGKPITLFNHTLRLRPGSYDIYYVPLKNTDRSEVTGILITIRDITERNRMLADAVQLQRQHQQTIVRAVFAAQEAERKRIAEALHNGVGQLLYVTKLNLENGGPCPPDPAVLQVLNEAIQATRNVSHQLTPGILEDFGLEVALQELVKHIPQSKLKVYLHLTGLDQPRPLLLELSVYRIVQELLSNAIKHANAHQVHIQVEHEDDQIVLSVQDDGQGMPESPLVVSDPGMGIISIRNRAELLGGRFSLDSHPDRGTTVRVALPIPAKSE</sequence>
<organism evidence="1 2">
    <name type="scientific">Hymenobacter qilianensis</name>
    <dbReference type="NCBI Taxonomy" id="1385715"/>
    <lineage>
        <taxon>Bacteria</taxon>
        <taxon>Pseudomonadati</taxon>
        <taxon>Bacteroidota</taxon>
        <taxon>Cytophagia</taxon>
        <taxon>Cytophagales</taxon>
        <taxon>Hymenobacteraceae</taxon>
        <taxon>Hymenobacter</taxon>
    </lineage>
</organism>
<accession>A0ACB5PSF1</accession>
<proteinExistence type="predicted"/>
<evidence type="ECO:0000313" key="2">
    <source>
        <dbReference type="Proteomes" id="UP000605392"/>
    </source>
</evidence>